<feature type="domain" description="DUF5916" evidence="2">
    <location>
        <begin position="253"/>
        <end position="342"/>
    </location>
</feature>
<evidence type="ECO:0000313" key="4">
    <source>
        <dbReference type="Proteomes" id="UP000033664"/>
    </source>
</evidence>
<dbReference type="Proteomes" id="UP000033664">
    <property type="component" value="Unassembled WGS sequence"/>
</dbReference>
<evidence type="ECO:0000313" key="3">
    <source>
        <dbReference type="EMBL" id="KJZ02188.1"/>
    </source>
</evidence>
<dbReference type="Pfam" id="PF19313">
    <property type="entry name" value="DUF5916"/>
    <property type="match status" value="1"/>
</dbReference>
<name>A0A0F4PV17_9GAMM</name>
<keyword evidence="1" id="KW-0732">Signal</keyword>
<dbReference type="OrthoDB" id="9786766at2"/>
<evidence type="ECO:0000259" key="2">
    <source>
        <dbReference type="Pfam" id="PF19313"/>
    </source>
</evidence>
<protein>
    <recommendedName>
        <fullName evidence="2">DUF5916 domain-containing protein</fullName>
    </recommendedName>
</protein>
<dbReference type="SUPFAM" id="SSF49344">
    <property type="entry name" value="CBD9-like"/>
    <property type="match status" value="1"/>
</dbReference>
<evidence type="ECO:0000256" key="1">
    <source>
        <dbReference type="SAM" id="SignalP"/>
    </source>
</evidence>
<feature type="chain" id="PRO_5002474455" description="DUF5916 domain-containing protein" evidence="1">
    <location>
        <begin position="29"/>
        <end position="729"/>
    </location>
</feature>
<dbReference type="AlphaFoldDB" id="A0A0F4PV17"/>
<dbReference type="GeneID" id="58226952"/>
<dbReference type="Gene3D" id="2.60.40.1190">
    <property type="match status" value="1"/>
</dbReference>
<dbReference type="EMBL" id="JXXZ01000001">
    <property type="protein sequence ID" value="KJZ02188.1"/>
    <property type="molecule type" value="Genomic_DNA"/>
</dbReference>
<accession>A0A0F4PV17</accession>
<gene>
    <name evidence="3" type="ORF">TW72_00425</name>
</gene>
<sequence>MKDALTIQRYFVKLLMLFICLLGTPVQAKWQQFTQTDTPIPNLKNKPKIDGKFAAGEWRDAKRIEDFVVFRPNIGERPDYPVQAYISYDSEFFYVAAKISQPEQTLTDRVLTQGEYMWHEDYFGLVLDTNFDKSDAYLFHVTPSGVKEDGLVDGTRYIGEWKTLWYAKTSIEAQSWYVEIAIPMQSISFEKDAENWGLQLRHRVASPNTQVYWNLNNPSNYAWHTNQLAPISGLTGLKQGLGIEAKPSLAYKRNQSESDLTPSLDLLYKLTPNLSGMLTLNTDFSGTEVDEVPLNTTRFSQYFTEKRDFFLQDSQIFRFGGMDDNYANGMAFYSRRIGQGKESNLLDINWGTKLTGQIGDTRLGILSVNQDSDTSRAQQTQLSVARLTHQVAPAHQLGAILTHGSPDDSGDRTLVGADYRYQSTLFNDYPLVAHAFYQQAELADKVQPNDADKASYGASLRLLNDAFYLRGRFQYIGKDFNPALGFVNRRNLRYYESVSHYRIRPKSGWLAQHINYYQFTGFYYLRENTEGHRQGQSVFIRPLQVETKGDNFFFLSHNRYQKVLERPFNFTDKLTFTAGEYNYSHNELYFRTANSKPFYVTARLAKGMFYDADFERLSTTLNYRPNRHLYLELSRDMYYYDTDTAADKLFNTQLRVNIAFNTEWSWNNLLQHNTQADSFSVFSRVRYEPSPDAVYLLSLNRGYDLQQGWHQREQVFDETAIKMAYTYRW</sequence>
<reference evidence="3 4" key="1">
    <citation type="journal article" date="2015" name="BMC Genomics">
        <title>Genome mining reveals unlocked bioactive potential of marine Gram-negative bacteria.</title>
        <authorList>
            <person name="Machado H."/>
            <person name="Sonnenschein E.C."/>
            <person name="Melchiorsen J."/>
            <person name="Gram L."/>
        </authorList>
    </citation>
    <scope>NUCLEOTIDE SEQUENCE [LARGE SCALE GENOMIC DNA]</scope>
    <source>
        <strain evidence="3 4">S3137</strain>
    </source>
</reference>
<comment type="caution">
    <text evidence="3">The sequence shown here is derived from an EMBL/GenBank/DDBJ whole genome shotgun (WGS) entry which is preliminary data.</text>
</comment>
<dbReference type="RefSeq" id="WP_045978937.1">
    <property type="nucleotide sequence ID" value="NZ_JXXY01000005.1"/>
</dbReference>
<proteinExistence type="predicted"/>
<dbReference type="PATRIC" id="fig|151081.8.peg.1265"/>
<organism evidence="3 4">
    <name type="scientific">Pseudoalteromonas ruthenica</name>
    <dbReference type="NCBI Taxonomy" id="151081"/>
    <lineage>
        <taxon>Bacteria</taxon>
        <taxon>Pseudomonadati</taxon>
        <taxon>Pseudomonadota</taxon>
        <taxon>Gammaproteobacteria</taxon>
        <taxon>Alteromonadales</taxon>
        <taxon>Pseudoalteromonadaceae</taxon>
        <taxon>Pseudoalteromonas</taxon>
    </lineage>
</organism>
<keyword evidence="4" id="KW-1185">Reference proteome</keyword>
<feature type="signal peptide" evidence="1">
    <location>
        <begin position="1"/>
        <end position="28"/>
    </location>
</feature>
<dbReference type="InterPro" id="IPR045670">
    <property type="entry name" value="DUF5916"/>
</dbReference>